<comment type="similarity">
    <text evidence="1">Belongs to the NAD(P)-dependent epimerase/dehydratase family.</text>
</comment>
<dbReference type="InterPro" id="IPR036291">
    <property type="entry name" value="NAD(P)-bd_dom_sf"/>
</dbReference>
<evidence type="ECO:0000256" key="1">
    <source>
        <dbReference type="ARBA" id="ARBA00007637"/>
    </source>
</evidence>
<reference evidence="4" key="1">
    <citation type="submission" date="2016-06" db="EMBL/GenBank/DDBJ databases">
        <authorList>
            <person name="Varghese N."/>
            <person name="Submissions Spin"/>
        </authorList>
    </citation>
    <scope>NUCLEOTIDE SEQUENCE [LARGE SCALE GENOMIC DNA]</scope>
    <source>
        <strain evidence="4">DSM 44815</strain>
    </source>
</reference>
<name>A0A1A8ZG27_9ACTN</name>
<dbReference type="Proteomes" id="UP000199385">
    <property type="component" value="Chromosome I"/>
</dbReference>
<accession>A0A1A8ZG27</accession>
<dbReference type="Gene3D" id="3.90.25.10">
    <property type="entry name" value="UDP-galactose 4-epimerase, domain 1"/>
    <property type="match status" value="1"/>
</dbReference>
<dbReference type="SUPFAM" id="SSF51735">
    <property type="entry name" value="NAD(P)-binding Rossmann-fold domains"/>
    <property type="match status" value="1"/>
</dbReference>
<dbReference type="Pfam" id="PF01370">
    <property type="entry name" value="Epimerase"/>
    <property type="match status" value="1"/>
</dbReference>
<sequence length="321" mass="33236">MSPRTGPVVVLGGAGYVGRHVCAAFAALGREVLVVGRRPATGLDHPQLTLDLSAAPVGELVRLLDTHHPTVVVNAVGGVWEVDDAQMTASNTTATHRLLEALSGAATRPRLVQLGSVLEYGSVPAGERVGERTPTRPESTYGRTKLAATTAVLGACAEGRVRGLVLRLANAAGPGAPTVSLLGRVADRLVRVRAGVADPVVELGPLRACRDYIDVRDIADAVVAAAAVPASGRTVAIGRGEAVPVRDLVDLLVEVSGVAVRIVESDRASSRRTGADWLAVDPAGAREVLGWGPRRSLREAVAALWAEAVGYGVRDALPTGR</sequence>
<dbReference type="PATRIC" id="fig|261654.4.peg.2140"/>
<organism evidence="3 4">
    <name type="scientific">Micromonospora auratinigra</name>
    <dbReference type="NCBI Taxonomy" id="261654"/>
    <lineage>
        <taxon>Bacteria</taxon>
        <taxon>Bacillati</taxon>
        <taxon>Actinomycetota</taxon>
        <taxon>Actinomycetes</taxon>
        <taxon>Micromonosporales</taxon>
        <taxon>Micromonosporaceae</taxon>
        <taxon>Micromonospora</taxon>
    </lineage>
</organism>
<evidence type="ECO:0000313" key="4">
    <source>
        <dbReference type="Proteomes" id="UP000199385"/>
    </source>
</evidence>
<feature type="domain" description="NAD-dependent epimerase/dehydratase" evidence="2">
    <location>
        <begin position="8"/>
        <end position="237"/>
    </location>
</feature>
<dbReference type="AlphaFoldDB" id="A0A1A8ZG27"/>
<dbReference type="OrthoDB" id="4559195at2"/>
<dbReference type="InterPro" id="IPR001509">
    <property type="entry name" value="Epimerase_deHydtase"/>
</dbReference>
<dbReference type="Gene3D" id="3.40.50.720">
    <property type="entry name" value="NAD(P)-binding Rossmann-like Domain"/>
    <property type="match status" value="1"/>
</dbReference>
<gene>
    <name evidence="3" type="ORF">GA0070611_2103</name>
</gene>
<evidence type="ECO:0000313" key="3">
    <source>
        <dbReference type="EMBL" id="SBT42822.1"/>
    </source>
</evidence>
<dbReference type="STRING" id="261654.GA0070611_2103"/>
<dbReference type="RefSeq" id="WP_091661613.1">
    <property type="nucleotide sequence ID" value="NZ_LT594323.1"/>
</dbReference>
<proteinExistence type="inferred from homology"/>
<keyword evidence="4" id="KW-1185">Reference proteome</keyword>
<protein>
    <submittedName>
        <fullName evidence="3">Nucleoside-diphosphate-sugar epimerase</fullName>
    </submittedName>
</protein>
<evidence type="ECO:0000259" key="2">
    <source>
        <dbReference type="Pfam" id="PF01370"/>
    </source>
</evidence>
<dbReference type="PANTHER" id="PTHR43000">
    <property type="entry name" value="DTDP-D-GLUCOSE 4,6-DEHYDRATASE-RELATED"/>
    <property type="match status" value="1"/>
</dbReference>
<dbReference type="EMBL" id="LT594323">
    <property type="protein sequence ID" value="SBT42822.1"/>
    <property type="molecule type" value="Genomic_DNA"/>
</dbReference>